<dbReference type="InterPro" id="IPR056125">
    <property type="entry name" value="DUF7708"/>
</dbReference>
<organism evidence="5 6">
    <name type="scientific">Ophiobolus disseminans</name>
    <dbReference type="NCBI Taxonomy" id="1469910"/>
    <lineage>
        <taxon>Eukaryota</taxon>
        <taxon>Fungi</taxon>
        <taxon>Dikarya</taxon>
        <taxon>Ascomycota</taxon>
        <taxon>Pezizomycotina</taxon>
        <taxon>Dothideomycetes</taxon>
        <taxon>Pleosporomycetidae</taxon>
        <taxon>Pleosporales</taxon>
        <taxon>Pleosporineae</taxon>
        <taxon>Phaeosphaeriaceae</taxon>
        <taxon>Ophiobolus</taxon>
    </lineage>
</organism>
<sequence>MGSVPQLPSYEQATAAGGLLQQSRRSVHSSSEVEHFMKTKDSGLDGSIHPSLNTQVTAIKFDAEKALWVTVGNNVNTGDVSQDLESKSKLDPRRHKWSQDELPNDLKTLFKDVQKDEDNFRNAVATFEREAEPKYKVGIDLSKAHSIDDVLQTVRAAQEAYNDKSMKGIFAPIRKAFRKIGTQKETYARYLQLAPAQSAYFSLVCGGVMLLLEAAGRLQEINNDIIEALADVPVLVEKSQRLLAAYPKSLNMQTSCTVIYKEVLLVLGNILQFYRERCAPKALKAFAKQSMFQRDLSDRLVLLKRYANEIEEERKVCSAETCMDTNRTTRSTNCVAEAIYEKQGMTHEEVTEMHGEVVELRLQVQALNCIFRQFQAKPAAYVLSKSGQYAVELTSDRESPPAESPSKDIPSRGGNKDLRKQLMKHFGYQRRVTRNNRQSNMSQIMSFTRDDQNRTVYVMQSPTLQSWLKETHSSALLINGNMPGSSTLRTPISFVSAKLADALRHSHKRSSVINLHFFCGEHESWREHPDNGPTAVWKSLISQLLLQYDHLSFTDLRKLSKVDADDLNALAQAFSSLLKELPLGFMVFCIVDSVSLYDDERRNEVESLVEVLVDLVRASTATRCIFKVLLTAATQLRLDAVEYLDEEVEILQVPEAVERGDGFSDMKWETSVGQEIKNM</sequence>
<dbReference type="Pfam" id="PF24883">
    <property type="entry name" value="NPHP3_N"/>
    <property type="match status" value="1"/>
</dbReference>
<evidence type="ECO:0000259" key="4">
    <source>
        <dbReference type="Pfam" id="PF24883"/>
    </source>
</evidence>
<protein>
    <recommendedName>
        <fullName evidence="7">Fungal STAND N-terminal Goodbye domain-containing protein</fullName>
    </recommendedName>
</protein>
<dbReference type="InterPro" id="IPR056884">
    <property type="entry name" value="NPHP3-like_N"/>
</dbReference>
<evidence type="ECO:0000313" key="6">
    <source>
        <dbReference type="Proteomes" id="UP000799424"/>
    </source>
</evidence>
<feature type="domain" description="DUF7708" evidence="3">
    <location>
        <begin position="193"/>
        <end position="316"/>
    </location>
</feature>
<proteinExistence type="predicted"/>
<evidence type="ECO:0008006" key="7">
    <source>
        <dbReference type="Google" id="ProtNLM"/>
    </source>
</evidence>
<dbReference type="Pfam" id="PF24809">
    <property type="entry name" value="DUF7708"/>
    <property type="match status" value="1"/>
</dbReference>
<name>A0A6A6ZJ17_9PLEO</name>
<dbReference type="OrthoDB" id="5419927at2759"/>
<dbReference type="AlphaFoldDB" id="A0A6A6ZJ17"/>
<dbReference type="Proteomes" id="UP000799424">
    <property type="component" value="Unassembled WGS sequence"/>
</dbReference>
<feature type="region of interest" description="Disordered" evidence="2">
    <location>
        <begin position="393"/>
        <end position="416"/>
    </location>
</feature>
<feature type="region of interest" description="Disordered" evidence="2">
    <location>
        <begin position="78"/>
        <end position="97"/>
    </location>
</feature>
<gene>
    <name evidence="5" type="ORF">CC86DRAFT_359712</name>
</gene>
<evidence type="ECO:0000259" key="3">
    <source>
        <dbReference type="Pfam" id="PF24809"/>
    </source>
</evidence>
<dbReference type="EMBL" id="MU006238">
    <property type="protein sequence ID" value="KAF2821091.1"/>
    <property type="molecule type" value="Genomic_DNA"/>
</dbReference>
<dbReference type="PANTHER" id="PTHR40619">
    <property type="entry name" value="FUNGAL STAND N-TERMINAL GOODBYE DOMAIN-CONTAINING PROTEIN"/>
    <property type="match status" value="1"/>
</dbReference>
<evidence type="ECO:0000256" key="2">
    <source>
        <dbReference type="SAM" id="MobiDB-lite"/>
    </source>
</evidence>
<accession>A0A6A6ZJ17</accession>
<reference evidence="5" key="1">
    <citation type="journal article" date="2020" name="Stud. Mycol.">
        <title>101 Dothideomycetes genomes: a test case for predicting lifestyles and emergence of pathogens.</title>
        <authorList>
            <person name="Haridas S."/>
            <person name="Albert R."/>
            <person name="Binder M."/>
            <person name="Bloem J."/>
            <person name="Labutti K."/>
            <person name="Salamov A."/>
            <person name="Andreopoulos B."/>
            <person name="Baker S."/>
            <person name="Barry K."/>
            <person name="Bills G."/>
            <person name="Bluhm B."/>
            <person name="Cannon C."/>
            <person name="Castanera R."/>
            <person name="Culley D."/>
            <person name="Daum C."/>
            <person name="Ezra D."/>
            <person name="Gonzalez J."/>
            <person name="Henrissat B."/>
            <person name="Kuo A."/>
            <person name="Liang C."/>
            <person name="Lipzen A."/>
            <person name="Lutzoni F."/>
            <person name="Magnuson J."/>
            <person name="Mondo S."/>
            <person name="Nolan M."/>
            <person name="Ohm R."/>
            <person name="Pangilinan J."/>
            <person name="Park H.-J."/>
            <person name="Ramirez L."/>
            <person name="Alfaro M."/>
            <person name="Sun H."/>
            <person name="Tritt A."/>
            <person name="Yoshinaga Y."/>
            <person name="Zwiers L.-H."/>
            <person name="Turgeon B."/>
            <person name="Goodwin S."/>
            <person name="Spatafora J."/>
            <person name="Crous P."/>
            <person name="Grigoriev I."/>
        </authorList>
    </citation>
    <scope>NUCLEOTIDE SEQUENCE</scope>
    <source>
        <strain evidence="5">CBS 113818</strain>
    </source>
</reference>
<evidence type="ECO:0000313" key="5">
    <source>
        <dbReference type="EMBL" id="KAF2821091.1"/>
    </source>
</evidence>
<dbReference type="PANTHER" id="PTHR40619:SF3">
    <property type="entry name" value="FUNGAL STAND N-TERMINAL GOODBYE DOMAIN-CONTAINING PROTEIN"/>
    <property type="match status" value="1"/>
</dbReference>
<evidence type="ECO:0000256" key="1">
    <source>
        <dbReference type="ARBA" id="ARBA00022737"/>
    </source>
</evidence>
<keyword evidence="6" id="KW-1185">Reference proteome</keyword>
<keyword evidence="1" id="KW-0677">Repeat</keyword>
<feature type="domain" description="Nephrocystin 3-like N-terminal" evidence="4">
    <location>
        <begin position="458"/>
        <end position="631"/>
    </location>
</feature>
<feature type="compositionally biased region" description="Basic and acidic residues" evidence="2">
    <location>
        <begin position="394"/>
        <end position="416"/>
    </location>
</feature>